<dbReference type="AlphaFoldDB" id="A0AA38MM50"/>
<dbReference type="GO" id="GO:0005886">
    <property type="term" value="C:plasma membrane"/>
    <property type="evidence" value="ECO:0007669"/>
    <property type="project" value="UniProtKB-SubCell"/>
</dbReference>
<dbReference type="EMBL" id="JALNTZ010000002">
    <property type="protein sequence ID" value="KAJ3663185.1"/>
    <property type="molecule type" value="Genomic_DNA"/>
</dbReference>
<feature type="transmembrane region" description="Helical" evidence="6">
    <location>
        <begin position="55"/>
        <end position="73"/>
    </location>
</feature>
<organism evidence="7 8">
    <name type="scientific">Zophobas morio</name>
    <dbReference type="NCBI Taxonomy" id="2755281"/>
    <lineage>
        <taxon>Eukaryota</taxon>
        <taxon>Metazoa</taxon>
        <taxon>Ecdysozoa</taxon>
        <taxon>Arthropoda</taxon>
        <taxon>Hexapoda</taxon>
        <taxon>Insecta</taxon>
        <taxon>Pterygota</taxon>
        <taxon>Neoptera</taxon>
        <taxon>Endopterygota</taxon>
        <taxon>Coleoptera</taxon>
        <taxon>Polyphaga</taxon>
        <taxon>Cucujiformia</taxon>
        <taxon>Tenebrionidae</taxon>
        <taxon>Zophobas</taxon>
    </lineage>
</organism>
<dbReference type="GO" id="GO:0007165">
    <property type="term" value="P:signal transduction"/>
    <property type="evidence" value="ECO:0007669"/>
    <property type="project" value="UniProtKB-KW"/>
</dbReference>
<proteinExistence type="inferred from homology"/>
<keyword evidence="2 6" id="KW-1003">Cell membrane</keyword>
<evidence type="ECO:0000256" key="4">
    <source>
        <dbReference type="ARBA" id="ARBA00022989"/>
    </source>
</evidence>
<keyword evidence="6" id="KW-0675">Receptor</keyword>
<dbReference type="InterPro" id="IPR013604">
    <property type="entry name" value="7TM_chemorcpt"/>
</dbReference>
<protein>
    <recommendedName>
        <fullName evidence="6">Gustatory receptor</fullName>
    </recommendedName>
</protein>
<comment type="similarity">
    <text evidence="6">Belongs to the insect chemoreceptor superfamily. Gustatory receptor (GR) family.</text>
</comment>
<reference evidence="7" key="1">
    <citation type="journal article" date="2023" name="G3 (Bethesda)">
        <title>Whole genome assemblies of Zophobas morio and Tenebrio molitor.</title>
        <authorList>
            <person name="Kaur S."/>
            <person name="Stinson S.A."/>
            <person name="diCenzo G.C."/>
        </authorList>
    </citation>
    <scope>NUCLEOTIDE SEQUENCE</scope>
    <source>
        <strain evidence="7">QUZm001</strain>
    </source>
</reference>
<comment type="subcellular location">
    <subcellularLocation>
        <location evidence="1 6">Cell membrane</location>
        <topology evidence="1 6">Multi-pass membrane protein</topology>
    </subcellularLocation>
</comment>
<keyword evidence="8" id="KW-1185">Reference proteome</keyword>
<feature type="transmembrane region" description="Helical" evidence="6">
    <location>
        <begin position="85"/>
        <end position="105"/>
    </location>
</feature>
<keyword evidence="6" id="KW-0807">Transducer</keyword>
<keyword evidence="5 6" id="KW-0472">Membrane</keyword>
<dbReference type="GO" id="GO:0050909">
    <property type="term" value="P:sensory perception of taste"/>
    <property type="evidence" value="ECO:0007669"/>
    <property type="project" value="InterPro"/>
</dbReference>
<dbReference type="Pfam" id="PF08395">
    <property type="entry name" value="7tm_7"/>
    <property type="match status" value="1"/>
</dbReference>
<feature type="transmembrane region" description="Helical" evidence="6">
    <location>
        <begin position="247"/>
        <end position="273"/>
    </location>
</feature>
<evidence type="ECO:0000313" key="8">
    <source>
        <dbReference type="Proteomes" id="UP001168821"/>
    </source>
</evidence>
<evidence type="ECO:0000256" key="5">
    <source>
        <dbReference type="ARBA" id="ARBA00023136"/>
    </source>
</evidence>
<sequence>MFFRGQKKIPAECVICAARPALYLNQLNVYPVTFYCSHSTPPSRPHLVPSRTYKFLNILCCVVLIIGIINDLLQIRGKITTKHLLLILEILIGASTIIVNIQCLFKSPSKIQELHGLISLINKKTVFEVTEVLSASSAGKIYDLLLFLVLILIVEEVATFFRTVIAEKLDSVLLVRMFAIEMIIFCNISIAYYLVQFLNLYHIMFENCYEELRQCLRTKTHARLLTKLQKLQRFYMCLRRNFKLNELFFRSGMIIIYTIDVCLLLIGFSYLVVVLNEQDVNLLKFDWFVIVKSLALVAIFCIFCYEAERILIQTQNTLSLLFQCSLTKLSSLESAQVELIIQTFVVLKPNLNISYIFNVNTGLLASVCGTVITYSLVALQFRALLHLDEN</sequence>
<keyword evidence="4 6" id="KW-1133">Transmembrane helix</keyword>
<gene>
    <name evidence="7" type="ORF">Zmor_007490</name>
</gene>
<evidence type="ECO:0000256" key="3">
    <source>
        <dbReference type="ARBA" id="ARBA00022692"/>
    </source>
</evidence>
<feature type="transmembrane region" description="Helical" evidence="6">
    <location>
        <begin position="285"/>
        <end position="305"/>
    </location>
</feature>
<comment type="caution">
    <text evidence="6">Lacks conserved residue(s) required for the propagation of feature annotation.</text>
</comment>
<evidence type="ECO:0000256" key="1">
    <source>
        <dbReference type="ARBA" id="ARBA00004651"/>
    </source>
</evidence>
<evidence type="ECO:0000313" key="7">
    <source>
        <dbReference type="EMBL" id="KAJ3663185.1"/>
    </source>
</evidence>
<accession>A0AA38MM50</accession>
<comment type="caution">
    <text evidence="7">The sequence shown here is derived from an EMBL/GenBank/DDBJ whole genome shotgun (WGS) entry which is preliminary data.</text>
</comment>
<keyword evidence="3 6" id="KW-0812">Transmembrane</keyword>
<comment type="function">
    <text evidence="6">Gustatory receptor which mediates acceptance or avoidance behavior, depending on its substrates.</text>
</comment>
<evidence type="ECO:0000256" key="2">
    <source>
        <dbReference type="ARBA" id="ARBA00022475"/>
    </source>
</evidence>
<dbReference type="Proteomes" id="UP001168821">
    <property type="component" value="Unassembled WGS sequence"/>
</dbReference>
<name>A0AA38MM50_9CUCU</name>
<feature type="transmembrane region" description="Helical" evidence="6">
    <location>
        <begin position="173"/>
        <end position="195"/>
    </location>
</feature>
<feature type="transmembrane region" description="Helical" evidence="6">
    <location>
        <begin position="141"/>
        <end position="161"/>
    </location>
</feature>
<evidence type="ECO:0000256" key="6">
    <source>
        <dbReference type="RuleBase" id="RU363108"/>
    </source>
</evidence>